<organism evidence="8 9">
    <name type="scientific">Pristionchus entomophagus</name>
    <dbReference type="NCBI Taxonomy" id="358040"/>
    <lineage>
        <taxon>Eukaryota</taxon>
        <taxon>Metazoa</taxon>
        <taxon>Ecdysozoa</taxon>
        <taxon>Nematoda</taxon>
        <taxon>Chromadorea</taxon>
        <taxon>Rhabditida</taxon>
        <taxon>Rhabditina</taxon>
        <taxon>Diplogasteromorpha</taxon>
        <taxon>Diplogasteroidea</taxon>
        <taxon>Neodiplogasteridae</taxon>
        <taxon>Pristionchus</taxon>
    </lineage>
</organism>
<dbReference type="SUPFAM" id="SSF53756">
    <property type="entry name" value="UDP-Glycosyltransferase/glycogen phosphorylase"/>
    <property type="match status" value="1"/>
</dbReference>
<proteinExistence type="inferred from homology"/>
<evidence type="ECO:0000313" key="8">
    <source>
        <dbReference type="EMBL" id="GMT06845.1"/>
    </source>
</evidence>
<dbReference type="InterPro" id="IPR050271">
    <property type="entry name" value="UDP-glycosyltransferase"/>
</dbReference>
<protein>
    <recommendedName>
        <fullName evidence="2">glucuronosyltransferase</fullName>
        <ecNumber evidence="2">2.4.1.17</ecNumber>
    </recommendedName>
</protein>
<dbReference type="Proteomes" id="UP001432027">
    <property type="component" value="Unassembled WGS sequence"/>
</dbReference>
<keyword evidence="3" id="KW-0328">Glycosyltransferase</keyword>
<accession>A0AAV5UIG3</accession>
<dbReference type="EC" id="2.4.1.17" evidence="2"/>
<evidence type="ECO:0000256" key="3">
    <source>
        <dbReference type="ARBA" id="ARBA00022676"/>
    </source>
</evidence>
<sequence length="123" mass="14039">LADQLRNAHQVERNGIGLRLEKTDLAGGSKLENAIRKILNNDSYRKNAKKLRETIADRSFPMKKIFVKNMEFLAKHGPLRQLDHYGRHLNFLQYYLVDVIGFVVLIASALIVSISAFAFVSIR</sequence>
<reference evidence="8" key="1">
    <citation type="submission" date="2023-10" db="EMBL/GenBank/DDBJ databases">
        <title>Genome assembly of Pristionchus species.</title>
        <authorList>
            <person name="Yoshida K."/>
            <person name="Sommer R.J."/>
        </authorList>
    </citation>
    <scope>NUCLEOTIDE SEQUENCE</scope>
    <source>
        <strain evidence="8">RS0144</strain>
    </source>
</reference>
<dbReference type="PANTHER" id="PTHR48043:SF23">
    <property type="entry name" value="UDP-GLUCURONOSYLTRANSFERASE"/>
    <property type="match status" value="1"/>
</dbReference>
<dbReference type="PANTHER" id="PTHR48043">
    <property type="entry name" value="EG:EG0003.4 PROTEIN-RELATED"/>
    <property type="match status" value="1"/>
</dbReference>
<keyword evidence="9" id="KW-1185">Reference proteome</keyword>
<name>A0AAV5UIG3_9BILA</name>
<dbReference type="EMBL" id="BTSX01000006">
    <property type="protein sequence ID" value="GMT06845.1"/>
    <property type="molecule type" value="Genomic_DNA"/>
</dbReference>
<keyword evidence="7" id="KW-0472">Membrane</keyword>
<feature type="transmembrane region" description="Helical" evidence="7">
    <location>
        <begin position="99"/>
        <end position="122"/>
    </location>
</feature>
<gene>
    <name evidence="8" type="ORF">PENTCL1PPCAC_29019</name>
</gene>
<evidence type="ECO:0000256" key="6">
    <source>
        <dbReference type="ARBA" id="ARBA00047475"/>
    </source>
</evidence>
<comment type="similarity">
    <text evidence="1">Belongs to the UDP-glycosyltransferase family.</text>
</comment>
<feature type="non-terminal residue" evidence="8">
    <location>
        <position position="1"/>
    </location>
</feature>
<comment type="caution">
    <text evidence="8">The sequence shown here is derived from an EMBL/GenBank/DDBJ whole genome shotgun (WGS) entry which is preliminary data.</text>
</comment>
<evidence type="ECO:0000256" key="5">
    <source>
        <dbReference type="ARBA" id="ARBA00022729"/>
    </source>
</evidence>
<dbReference type="InterPro" id="IPR002213">
    <property type="entry name" value="UDP_glucos_trans"/>
</dbReference>
<evidence type="ECO:0000313" key="9">
    <source>
        <dbReference type="Proteomes" id="UP001432027"/>
    </source>
</evidence>
<dbReference type="Gene3D" id="3.40.50.2000">
    <property type="entry name" value="Glycogen Phosphorylase B"/>
    <property type="match status" value="1"/>
</dbReference>
<evidence type="ECO:0000256" key="1">
    <source>
        <dbReference type="ARBA" id="ARBA00009995"/>
    </source>
</evidence>
<keyword evidence="7" id="KW-1133">Transmembrane helix</keyword>
<feature type="non-terminal residue" evidence="8">
    <location>
        <position position="123"/>
    </location>
</feature>
<keyword evidence="7" id="KW-0812">Transmembrane</keyword>
<keyword evidence="4" id="KW-0808">Transferase</keyword>
<comment type="catalytic activity">
    <reaction evidence="6">
        <text>glucuronate acceptor + UDP-alpha-D-glucuronate = acceptor beta-D-glucuronoside + UDP + H(+)</text>
        <dbReference type="Rhea" id="RHEA:21032"/>
        <dbReference type="ChEBI" id="CHEBI:15378"/>
        <dbReference type="ChEBI" id="CHEBI:58052"/>
        <dbReference type="ChEBI" id="CHEBI:58223"/>
        <dbReference type="ChEBI" id="CHEBI:132367"/>
        <dbReference type="ChEBI" id="CHEBI:132368"/>
        <dbReference type="EC" id="2.4.1.17"/>
    </reaction>
</comment>
<evidence type="ECO:0000256" key="2">
    <source>
        <dbReference type="ARBA" id="ARBA00012544"/>
    </source>
</evidence>
<dbReference type="Pfam" id="PF00201">
    <property type="entry name" value="UDPGT"/>
    <property type="match status" value="1"/>
</dbReference>
<keyword evidence="5" id="KW-0732">Signal</keyword>
<dbReference type="GO" id="GO:0015020">
    <property type="term" value="F:glucuronosyltransferase activity"/>
    <property type="evidence" value="ECO:0007669"/>
    <property type="project" value="UniProtKB-EC"/>
</dbReference>
<evidence type="ECO:0000256" key="7">
    <source>
        <dbReference type="SAM" id="Phobius"/>
    </source>
</evidence>
<evidence type="ECO:0000256" key="4">
    <source>
        <dbReference type="ARBA" id="ARBA00022679"/>
    </source>
</evidence>
<dbReference type="AlphaFoldDB" id="A0AAV5UIG3"/>